<dbReference type="Pfam" id="PF00431">
    <property type="entry name" value="CUB"/>
    <property type="match status" value="2"/>
</dbReference>
<dbReference type="InterPro" id="IPR035914">
    <property type="entry name" value="Sperma_CUB_dom_sf"/>
</dbReference>
<comment type="caution">
    <text evidence="3">Lacks conserved residue(s) required for the propagation of feature annotation.</text>
</comment>
<dbReference type="PANTHER" id="PTHR24251">
    <property type="entry name" value="OVOCHYMASE-RELATED"/>
    <property type="match status" value="1"/>
</dbReference>
<keyword evidence="5" id="KW-1133">Transmembrane helix</keyword>
<evidence type="ECO:0000313" key="9">
    <source>
        <dbReference type="Proteomes" id="UP001497497"/>
    </source>
</evidence>
<evidence type="ECO:0000256" key="5">
    <source>
        <dbReference type="SAM" id="Phobius"/>
    </source>
</evidence>
<dbReference type="EMBL" id="CAXITT010000327">
    <property type="protein sequence ID" value="CAL1539127.1"/>
    <property type="molecule type" value="Genomic_DNA"/>
</dbReference>
<feature type="signal peptide" evidence="6">
    <location>
        <begin position="1"/>
        <end position="23"/>
    </location>
</feature>
<dbReference type="Proteomes" id="UP001497497">
    <property type="component" value="Unassembled WGS sequence"/>
</dbReference>
<reference evidence="8 9" key="1">
    <citation type="submission" date="2024-04" db="EMBL/GenBank/DDBJ databases">
        <authorList>
            <consortium name="Genoscope - CEA"/>
            <person name="William W."/>
        </authorList>
    </citation>
    <scope>NUCLEOTIDE SEQUENCE [LARGE SCALE GENOMIC DNA]</scope>
</reference>
<organism evidence="8 9">
    <name type="scientific">Lymnaea stagnalis</name>
    <name type="common">Great pond snail</name>
    <name type="synonym">Helix stagnalis</name>
    <dbReference type="NCBI Taxonomy" id="6523"/>
    <lineage>
        <taxon>Eukaryota</taxon>
        <taxon>Metazoa</taxon>
        <taxon>Spiralia</taxon>
        <taxon>Lophotrochozoa</taxon>
        <taxon>Mollusca</taxon>
        <taxon>Gastropoda</taxon>
        <taxon>Heterobranchia</taxon>
        <taxon>Euthyneura</taxon>
        <taxon>Panpulmonata</taxon>
        <taxon>Hygrophila</taxon>
        <taxon>Lymnaeoidea</taxon>
        <taxon>Lymnaeidae</taxon>
        <taxon>Lymnaea</taxon>
    </lineage>
</organism>
<feature type="compositionally biased region" description="Basic and acidic residues" evidence="4">
    <location>
        <begin position="508"/>
        <end position="524"/>
    </location>
</feature>
<evidence type="ECO:0000259" key="7">
    <source>
        <dbReference type="PROSITE" id="PS01180"/>
    </source>
</evidence>
<comment type="caution">
    <text evidence="8">The sequence shown here is derived from an EMBL/GenBank/DDBJ whole genome shotgun (WGS) entry which is preliminary data.</text>
</comment>
<dbReference type="SUPFAM" id="SSF49854">
    <property type="entry name" value="Spermadhesin, CUB domain"/>
    <property type="match status" value="2"/>
</dbReference>
<feature type="region of interest" description="Disordered" evidence="4">
    <location>
        <begin position="556"/>
        <end position="577"/>
    </location>
</feature>
<dbReference type="PROSITE" id="PS01180">
    <property type="entry name" value="CUB"/>
    <property type="match status" value="2"/>
</dbReference>
<name>A0AAV2I098_LYMST</name>
<feature type="region of interest" description="Disordered" evidence="4">
    <location>
        <begin position="598"/>
        <end position="625"/>
    </location>
</feature>
<feature type="region of interest" description="Disordered" evidence="4">
    <location>
        <begin position="316"/>
        <end position="349"/>
    </location>
</feature>
<evidence type="ECO:0000256" key="2">
    <source>
        <dbReference type="ARBA" id="ARBA00023157"/>
    </source>
</evidence>
<dbReference type="Gene3D" id="2.60.120.290">
    <property type="entry name" value="Spermadhesin, CUB domain"/>
    <property type="match status" value="2"/>
</dbReference>
<feature type="chain" id="PRO_5043651598" description="CUB domain-containing protein" evidence="6">
    <location>
        <begin position="24"/>
        <end position="670"/>
    </location>
</feature>
<evidence type="ECO:0000256" key="4">
    <source>
        <dbReference type="SAM" id="MobiDB-lite"/>
    </source>
</evidence>
<keyword evidence="5" id="KW-0472">Membrane</keyword>
<dbReference type="InterPro" id="IPR000859">
    <property type="entry name" value="CUB_dom"/>
</dbReference>
<keyword evidence="6" id="KW-0732">Signal</keyword>
<proteinExistence type="predicted"/>
<feature type="domain" description="CUB" evidence="7">
    <location>
        <begin position="25"/>
        <end position="140"/>
    </location>
</feature>
<feature type="region of interest" description="Disordered" evidence="4">
    <location>
        <begin position="431"/>
        <end position="455"/>
    </location>
</feature>
<keyword evidence="9" id="KW-1185">Reference proteome</keyword>
<dbReference type="PANTHER" id="PTHR24251:SF30">
    <property type="entry name" value="MEMBRANE FRIZZLED-RELATED PROTEIN"/>
    <property type="match status" value="1"/>
</dbReference>
<sequence>MGRAAFLPVLLFHAFHLLDLAYCDCNQKYVVKSGDAMEVVSQNYPHNYSRNAHCFYDFSTEYNSGDVIRIRVLEVTMPCKDDQSTLEVFDAFNTSPRYLGRICQGGDVIFTSPKERMYLVFKSGGREPTGRGFKLKVEGVPEFSHCYKEKAKVLNVLHEPQQLVSPYYPFEVAPNVHCRWLLKAPQGHKITLEILHADMKGSSDCVNFGFYIFDGKTTYDDERVAQVCDNPSGDRRTFDSSSNYLLVVFSSGPHVLYSGGGVKLAFYSTLADHSFSDRDHTLLFILVGVLLGIASFTIIMIIVRFFVVPARRKAMSRDHGRRSSRAPLRSVSTISTPTEPPPPYRASEGAPAERRFAGALSNLFKPHRESSDVVRHSARGVSNSAFSAYDFGPIPDQADVTSINNAINLINSGIVSPEMLSLNTRVFTPSAQPPNDHRELPNATHLRPVSGRRDSGHYETVSGVFAYLDTYPDSETDNGSIHLNSGADIEYIRSQLPAYELSDAGHGNNDDRIPERTRQKRERIPTPDETKLIRITGRPCNDVSIVSRHDDACRPESIRNEKTGSSKTGNGIRGNDIDGVSTGSGGLSVHRLELSQNGNAASCGESRVSSAGESNRLGHQAIGPSVNDALRGSVDADGYEIPASHYDKPNVLNRDEEPEYQTLHYDIVQL</sequence>
<dbReference type="SMART" id="SM00042">
    <property type="entry name" value="CUB"/>
    <property type="match status" value="2"/>
</dbReference>
<dbReference type="CDD" id="cd00041">
    <property type="entry name" value="CUB"/>
    <property type="match status" value="2"/>
</dbReference>
<evidence type="ECO:0000313" key="8">
    <source>
        <dbReference type="EMBL" id="CAL1539127.1"/>
    </source>
</evidence>
<evidence type="ECO:0000256" key="6">
    <source>
        <dbReference type="SAM" id="SignalP"/>
    </source>
</evidence>
<protein>
    <recommendedName>
        <fullName evidence="7">CUB domain-containing protein</fullName>
    </recommendedName>
</protein>
<feature type="region of interest" description="Disordered" evidence="4">
    <location>
        <begin position="501"/>
        <end position="524"/>
    </location>
</feature>
<evidence type="ECO:0000256" key="1">
    <source>
        <dbReference type="ARBA" id="ARBA00022737"/>
    </source>
</evidence>
<keyword evidence="5" id="KW-0812">Transmembrane</keyword>
<evidence type="ECO:0000256" key="3">
    <source>
        <dbReference type="PROSITE-ProRule" id="PRU00059"/>
    </source>
</evidence>
<keyword evidence="1" id="KW-0677">Repeat</keyword>
<gene>
    <name evidence="8" type="ORF">GSLYS_00012948001</name>
</gene>
<accession>A0AAV2I098</accession>
<feature type="domain" description="CUB" evidence="7">
    <location>
        <begin position="146"/>
        <end position="269"/>
    </location>
</feature>
<dbReference type="AlphaFoldDB" id="A0AAV2I098"/>
<keyword evidence="2" id="KW-1015">Disulfide bond</keyword>
<feature type="transmembrane region" description="Helical" evidence="5">
    <location>
        <begin position="282"/>
        <end position="307"/>
    </location>
</feature>